<dbReference type="InterPro" id="IPR029787">
    <property type="entry name" value="Nucleotide_cyclase"/>
</dbReference>
<feature type="transmembrane region" description="Helical" evidence="9">
    <location>
        <begin position="64"/>
        <end position="87"/>
    </location>
</feature>
<dbReference type="EC" id="3.1.4.-" evidence="7"/>
<evidence type="ECO:0000256" key="3">
    <source>
        <dbReference type="ARBA" id="ARBA00022741"/>
    </source>
</evidence>
<dbReference type="Pfam" id="PF00595">
    <property type="entry name" value="PDZ"/>
    <property type="match status" value="1"/>
</dbReference>
<dbReference type="InterPro" id="IPR003607">
    <property type="entry name" value="HD/PDEase_dom"/>
</dbReference>
<evidence type="ECO:0000256" key="8">
    <source>
        <dbReference type="SAM" id="MobiDB-lite"/>
    </source>
</evidence>
<feature type="region of interest" description="Disordered" evidence="8">
    <location>
        <begin position="19"/>
        <end position="49"/>
    </location>
</feature>
<name>A0A1Z5JR08_FISSO</name>
<feature type="domain" description="PDZ" evidence="10">
    <location>
        <begin position="1204"/>
        <end position="1262"/>
    </location>
</feature>
<dbReference type="Pfam" id="PF00233">
    <property type="entry name" value="PDEase_I"/>
    <property type="match status" value="1"/>
</dbReference>
<dbReference type="PANTHER" id="PTHR11920:SF335">
    <property type="entry name" value="GUANYLATE CYCLASE"/>
    <property type="match status" value="1"/>
</dbReference>
<dbReference type="InterPro" id="IPR036971">
    <property type="entry name" value="PDEase_catalytic_dom_sf"/>
</dbReference>
<evidence type="ECO:0000313" key="12">
    <source>
        <dbReference type="EMBL" id="GAX16454.1"/>
    </source>
</evidence>
<dbReference type="Pfam" id="PF00211">
    <property type="entry name" value="Guanylate_cyc"/>
    <property type="match status" value="1"/>
</dbReference>
<dbReference type="GO" id="GO:0004114">
    <property type="term" value="F:3',5'-cyclic-nucleotide phosphodiesterase activity"/>
    <property type="evidence" value="ECO:0007669"/>
    <property type="project" value="InterPro"/>
</dbReference>
<dbReference type="SUPFAM" id="SSF50156">
    <property type="entry name" value="PDZ domain-like"/>
    <property type="match status" value="1"/>
</dbReference>
<dbReference type="Proteomes" id="UP000198406">
    <property type="component" value="Unassembled WGS sequence"/>
</dbReference>
<dbReference type="GO" id="GO:0004016">
    <property type="term" value="F:adenylate cyclase activity"/>
    <property type="evidence" value="ECO:0007669"/>
    <property type="project" value="TreeGrafter"/>
</dbReference>
<evidence type="ECO:0000259" key="10">
    <source>
        <dbReference type="PROSITE" id="PS50106"/>
    </source>
</evidence>
<feature type="domain" description="Guanylate cyclase" evidence="11">
    <location>
        <begin position="537"/>
        <end position="671"/>
    </location>
</feature>
<dbReference type="SMART" id="SM00471">
    <property type="entry name" value="HDc"/>
    <property type="match status" value="1"/>
</dbReference>
<dbReference type="AlphaFoldDB" id="A0A1Z5JR08"/>
<proteinExistence type="inferred from homology"/>
<dbReference type="EMBL" id="BDSP01000106">
    <property type="protein sequence ID" value="GAX16454.1"/>
    <property type="molecule type" value="Genomic_DNA"/>
</dbReference>
<keyword evidence="3" id="KW-0547">Nucleotide-binding</keyword>
<keyword evidence="2 9" id="KW-0812">Transmembrane</keyword>
<dbReference type="InterPro" id="IPR050401">
    <property type="entry name" value="Cyclic_nucleotide_synthase"/>
</dbReference>
<evidence type="ECO:0000256" key="5">
    <source>
        <dbReference type="ARBA" id="ARBA00023136"/>
    </source>
</evidence>
<comment type="caution">
    <text evidence="12">The sequence shown here is derived from an EMBL/GenBank/DDBJ whole genome shotgun (WGS) entry which is preliminary data.</text>
</comment>
<evidence type="ECO:0000313" key="13">
    <source>
        <dbReference type="Proteomes" id="UP000198406"/>
    </source>
</evidence>
<dbReference type="CDD" id="cd00077">
    <property type="entry name" value="HDc"/>
    <property type="match status" value="1"/>
</dbReference>
<dbReference type="InterPro" id="IPR002073">
    <property type="entry name" value="PDEase_catalytic_dom"/>
</dbReference>
<keyword evidence="5 9" id="KW-0472">Membrane</keyword>
<keyword evidence="7" id="KW-0479">Metal-binding</keyword>
<dbReference type="PROSITE" id="PS50106">
    <property type="entry name" value="PDZ"/>
    <property type="match status" value="1"/>
</dbReference>
<comment type="cofactor">
    <cofactor evidence="7">
        <name>a divalent metal cation</name>
        <dbReference type="ChEBI" id="CHEBI:60240"/>
    </cofactor>
    <text evidence="7">Binds 2 divalent metal cations per subunit. Site 1 may preferentially bind zinc ions, while site 2 has a preference for magnesium and/or manganese ions.</text>
</comment>
<dbReference type="Gene3D" id="2.30.42.10">
    <property type="match status" value="1"/>
</dbReference>
<evidence type="ECO:0000256" key="1">
    <source>
        <dbReference type="ARBA" id="ARBA00004370"/>
    </source>
</evidence>
<keyword evidence="6" id="KW-0456">Lyase</keyword>
<keyword evidence="4 9" id="KW-1133">Transmembrane helix</keyword>
<evidence type="ECO:0000256" key="9">
    <source>
        <dbReference type="SAM" id="Phobius"/>
    </source>
</evidence>
<feature type="compositionally biased region" description="Acidic residues" evidence="8">
    <location>
        <begin position="30"/>
        <end position="43"/>
    </location>
</feature>
<dbReference type="SMART" id="SM00228">
    <property type="entry name" value="PDZ"/>
    <property type="match status" value="1"/>
</dbReference>
<dbReference type="InterPro" id="IPR001478">
    <property type="entry name" value="PDZ"/>
</dbReference>
<dbReference type="GO" id="GO:0007168">
    <property type="term" value="P:receptor guanylyl cyclase signaling pathway"/>
    <property type="evidence" value="ECO:0007669"/>
    <property type="project" value="TreeGrafter"/>
</dbReference>
<dbReference type="SUPFAM" id="SSF55073">
    <property type="entry name" value="Nucleotide cyclase"/>
    <property type="match status" value="1"/>
</dbReference>
<evidence type="ECO:0000256" key="4">
    <source>
        <dbReference type="ARBA" id="ARBA00022989"/>
    </source>
</evidence>
<evidence type="ECO:0000256" key="6">
    <source>
        <dbReference type="ARBA" id="ARBA00023239"/>
    </source>
</evidence>
<dbReference type="InterPro" id="IPR001054">
    <property type="entry name" value="A/G_cyclase"/>
</dbReference>
<dbReference type="PROSITE" id="PS50125">
    <property type="entry name" value="GUANYLATE_CYCLASE_2"/>
    <property type="match status" value="1"/>
</dbReference>
<protein>
    <recommendedName>
        <fullName evidence="7">Phosphodiesterase</fullName>
        <ecNumber evidence="7">3.1.4.-</ecNumber>
    </recommendedName>
</protein>
<gene>
    <name evidence="12" type="ORF">FisN_19Lh031</name>
</gene>
<dbReference type="Gene3D" id="1.10.1300.10">
    <property type="entry name" value="3'5'-cyclic nucleotide phosphodiesterase, catalytic domain"/>
    <property type="match status" value="1"/>
</dbReference>
<dbReference type="InParanoid" id="A0A1Z5JR08"/>
<sequence length="1276" mass="142783">MVNKLLKPSEEEVLLRMANGDGDDFSTFGQDDDDEDSSDEESLEEKGSVNEARRDVKLMNVVRAMVILFLLTVACIGSEVAFVMAVLGEERVFRNSYYEAAEMITERFYSHIHDDLWLSKTLAAQLNQAAGTTSNWPNVTYADFHEICEGPLYLSSATMIHWTPVVSNKEAWEAYVASTYPANLDQSAIVSESSVSFHVAETLQLHGFSQGRVYKVEETKDLYYPIWQSSPSFDQGMGTSFEEGTNPVRKSSLYEVMRRKGSYLSRMFYNDTSESDFAVYKTPRSMIYYPVVEAEQVVGVVNLEFEFSNFFKNALDDKDYQTAIHAVVKNTCDDDMYTFSITGSSAEYLGIGDKHNLDDGFEVRSIAPEGYLALLDEHGNLPMNETCFYQIRLYPSKAFKNSFATWAPDIYRAILLGSFCCIIAVFLAYDKLIERHQKNVISAAERSDAIVRSLFPANIRDKLYEKAKRKEEEKRQRQKQANSFLASDAGSIGSGSAGKGGLIVTNKNKLKKFVNDGGRFKNAFEDDPIADLFPQTTILFADIAGFTAWSSEREPSQVFTLLENIYAVMDKLAKKNNVFKVETVGDCYVAATGLPDPQEQHAVIMVRFAQICLVKIRELVLALESQLGPGTADLAMRAGIHSGPVTAGVLRGQKARFQLFGDTMNTAARMESNGSPHKVHISSETYEYLKQSGKAHWATPREELVHAKGKGSVQTYWIKSVSGGSSAASSSDDMNGPARRVSHLLATTKPWEGTYLEQYFGLTDVSDALERLVNWNADLLASLLKSIVASRVAAGRPGSAPVISERKVAGDLVLDEIEMEIKVPDFDAIAAEEIENVMSKVQLPEFVKNELHDFVACIASGYMHNSFHNFEHASHVILSSNKLLKRIMSLDNHKNNSTGEAITSHDLYEHTYGIGTDPLTQFAIVFSALIHDVGHVGVPNFVLAEENPDLAERYVQKSIAEQHSVTVAWDLLMQPHFRNLRSYIYTTEEECVRFRRLLVNMVMATDIFDPDLKALRASRWEMAFGEEAGTNSALNIARKATIVIEHVIQASDVSHTMQHWYIYKKWNERLFEEMYTAFAEGRTKKDPSEGWYGGEIWFFDNYVIPLATKLKKCGVFGFSSDEYLNYAIQNRMEWEAKGQEVVEAMRERVISKLALKHEIEKNEDIPMEITMSSEPETKPALESVLESIEETVDAPLCTVIAPAGKLGVIIDTTPGQTTMVHRVLENSPMMGMIKPGDQIVSIDSIPTSNMSTEAIAALIKSTAAHPRRFVIHRDTD</sequence>
<evidence type="ECO:0000259" key="11">
    <source>
        <dbReference type="PROSITE" id="PS50125"/>
    </source>
</evidence>
<dbReference type="InterPro" id="IPR023174">
    <property type="entry name" value="PDEase_CS"/>
</dbReference>
<dbReference type="GO" id="GO:0035556">
    <property type="term" value="P:intracellular signal transduction"/>
    <property type="evidence" value="ECO:0007669"/>
    <property type="project" value="InterPro"/>
</dbReference>
<dbReference type="GO" id="GO:0046872">
    <property type="term" value="F:metal ion binding"/>
    <property type="evidence" value="ECO:0007669"/>
    <property type="project" value="UniProtKB-KW"/>
</dbReference>
<dbReference type="GO" id="GO:0004383">
    <property type="term" value="F:guanylate cyclase activity"/>
    <property type="evidence" value="ECO:0007669"/>
    <property type="project" value="TreeGrafter"/>
</dbReference>
<dbReference type="GO" id="GO:0001653">
    <property type="term" value="F:peptide receptor activity"/>
    <property type="evidence" value="ECO:0007669"/>
    <property type="project" value="TreeGrafter"/>
</dbReference>
<dbReference type="OrthoDB" id="432756at2759"/>
<comment type="similarity">
    <text evidence="7">Belongs to the cyclic nucleotide phosphodiesterase family.</text>
</comment>
<keyword evidence="13" id="KW-1185">Reference proteome</keyword>
<dbReference type="CDD" id="cd07302">
    <property type="entry name" value="CHD"/>
    <property type="match status" value="1"/>
</dbReference>
<keyword evidence="7" id="KW-0378">Hydrolase</keyword>
<evidence type="ECO:0000256" key="2">
    <source>
        <dbReference type="ARBA" id="ARBA00022692"/>
    </source>
</evidence>
<dbReference type="SUPFAM" id="SSF109604">
    <property type="entry name" value="HD-domain/PDEase-like"/>
    <property type="match status" value="1"/>
</dbReference>
<evidence type="ECO:0000256" key="7">
    <source>
        <dbReference type="RuleBase" id="RU363067"/>
    </source>
</evidence>
<organism evidence="12 13">
    <name type="scientific">Fistulifera solaris</name>
    <name type="common">Oleaginous diatom</name>
    <dbReference type="NCBI Taxonomy" id="1519565"/>
    <lineage>
        <taxon>Eukaryota</taxon>
        <taxon>Sar</taxon>
        <taxon>Stramenopiles</taxon>
        <taxon>Ochrophyta</taxon>
        <taxon>Bacillariophyta</taxon>
        <taxon>Bacillariophyceae</taxon>
        <taxon>Bacillariophycidae</taxon>
        <taxon>Naviculales</taxon>
        <taxon>Naviculaceae</taxon>
        <taxon>Fistulifera</taxon>
    </lineage>
</organism>
<dbReference type="PROSITE" id="PS00126">
    <property type="entry name" value="PDEASE_I_1"/>
    <property type="match status" value="1"/>
</dbReference>
<dbReference type="GO" id="GO:0000166">
    <property type="term" value="F:nucleotide binding"/>
    <property type="evidence" value="ECO:0007669"/>
    <property type="project" value="UniProtKB-KW"/>
</dbReference>
<dbReference type="InterPro" id="IPR036034">
    <property type="entry name" value="PDZ_sf"/>
</dbReference>
<dbReference type="SMART" id="SM00044">
    <property type="entry name" value="CYCc"/>
    <property type="match status" value="1"/>
</dbReference>
<accession>A0A1Z5JR08</accession>
<dbReference type="GO" id="GO:0005886">
    <property type="term" value="C:plasma membrane"/>
    <property type="evidence" value="ECO:0007669"/>
    <property type="project" value="TreeGrafter"/>
</dbReference>
<dbReference type="Gene3D" id="3.30.70.1230">
    <property type="entry name" value="Nucleotide cyclase"/>
    <property type="match status" value="1"/>
</dbReference>
<comment type="subcellular location">
    <subcellularLocation>
        <location evidence="1">Membrane</location>
    </subcellularLocation>
</comment>
<reference evidence="12 13" key="1">
    <citation type="journal article" date="2015" name="Plant Cell">
        <title>Oil accumulation by the oleaginous diatom Fistulifera solaris as revealed by the genome and transcriptome.</title>
        <authorList>
            <person name="Tanaka T."/>
            <person name="Maeda Y."/>
            <person name="Veluchamy A."/>
            <person name="Tanaka M."/>
            <person name="Abida H."/>
            <person name="Marechal E."/>
            <person name="Bowler C."/>
            <person name="Muto M."/>
            <person name="Sunaga Y."/>
            <person name="Tanaka M."/>
            <person name="Yoshino T."/>
            <person name="Taniguchi T."/>
            <person name="Fukuda Y."/>
            <person name="Nemoto M."/>
            <person name="Matsumoto M."/>
            <person name="Wong P.S."/>
            <person name="Aburatani S."/>
            <person name="Fujibuchi W."/>
        </authorList>
    </citation>
    <scope>NUCLEOTIDE SEQUENCE [LARGE SCALE GENOMIC DNA]</scope>
    <source>
        <strain evidence="12 13">JPCC DA0580</strain>
    </source>
</reference>
<dbReference type="PANTHER" id="PTHR11920">
    <property type="entry name" value="GUANYLYL CYCLASE"/>
    <property type="match status" value="1"/>
</dbReference>